<dbReference type="PANTHER" id="PTHR23150">
    <property type="entry name" value="SULFATASE MODIFYING FACTOR 1, 2"/>
    <property type="match status" value="1"/>
</dbReference>
<keyword evidence="4" id="KW-1185">Reference proteome</keyword>
<dbReference type="SUPFAM" id="SSF56436">
    <property type="entry name" value="C-type lectin-like"/>
    <property type="match status" value="1"/>
</dbReference>
<protein>
    <submittedName>
        <fullName evidence="3">Formylglycine-generating enzyme family protein</fullName>
    </submittedName>
</protein>
<dbReference type="InterPro" id="IPR051043">
    <property type="entry name" value="Sulfatase_Mod_Factor_Kinase"/>
</dbReference>
<evidence type="ECO:0000313" key="4">
    <source>
        <dbReference type="Proteomes" id="UP001597033"/>
    </source>
</evidence>
<feature type="domain" description="Sulfatase-modifying factor enzyme-like" evidence="2">
    <location>
        <begin position="32"/>
        <end position="256"/>
    </location>
</feature>
<comment type="caution">
    <text evidence="3">The sequence shown here is derived from an EMBL/GenBank/DDBJ whole genome shotgun (WGS) entry which is preliminary data.</text>
</comment>
<feature type="signal peptide" evidence="1">
    <location>
        <begin position="1"/>
        <end position="17"/>
    </location>
</feature>
<dbReference type="Proteomes" id="UP001597033">
    <property type="component" value="Unassembled WGS sequence"/>
</dbReference>
<dbReference type="Gene3D" id="3.90.1580.10">
    <property type="entry name" value="paralog of FGE (formylglycine-generating enzyme)"/>
    <property type="match status" value="1"/>
</dbReference>
<evidence type="ECO:0000313" key="3">
    <source>
        <dbReference type="EMBL" id="MFD1041439.1"/>
    </source>
</evidence>
<keyword evidence="1" id="KW-0732">Signal</keyword>
<name>A0ABW3LWI0_9GAMM</name>
<proteinExistence type="predicted"/>
<dbReference type="Pfam" id="PF03781">
    <property type="entry name" value="FGE-sulfatase"/>
    <property type="match status" value="1"/>
</dbReference>
<dbReference type="EMBL" id="JBHTKN010000002">
    <property type="protein sequence ID" value="MFD1041439.1"/>
    <property type="molecule type" value="Genomic_DNA"/>
</dbReference>
<evidence type="ECO:0000256" key="1">
    <source>
        <dbReference type="SAM" id="SignalP"/>
    </source>
</evidence>
<organism evidence="3 4">
    <name type="scientific">Pseudoxanthomonas kaohsiungensis</name>
    <dbReference type="NCBI Taxonomy" id="283923"/>
    <lineage>
        <taxon>Bacteria</taxon>
        <taxon>Pseudomonadati</taxon>
        <taxon>Pseudomonadota</taxon>
        <taxon>Gammaproteobacteria</taxon>
        <taxon>Lysobacterales</taxon>
        <taxon>Lysobacteraceae</taxon>
        <taxon>Pseudoxanthomonas</taxon>
    </lineage>
</organism>
<evidence type="ECO:0000259" key="2">
    <source>
        <dbReference type="Pfam" id="PF03781"/>
    </source>
</evidence>
<reference evidence="4" key="1">
    <citation type="journal article" date="2019" name="Int. J. Syst. Evol. Microbiol.">
        <title>The Global Catalogue of Microorganisms (GCM) 10K type strain sequencing project: providing services to taxonomists for standard genome sequencing and annotation.</title>
        <authorList>
            <consortium name="The Broad Institute Genomics Platform"/>
            <consortium name="The Broad Institute Genome Sequencing Center for Infectious Disease"/>
            <person name="Wu L."/>
            <person name="Ma J."/>
        </authorList>
    </citation>
    <scope>NUCLEOTIDE SEQUENCE [LARGE SCALE GENOMIC DNA]</scope>
    <source>
        <strain evidence="4">CCUG 55854</strain>
    </source>
</reference>
<gene>
    <name evidence="3" type="ORF">ACFQ2N_03635</name>
</gene>
<accession>A0ABW3LWI0</accession>
<dbReference type="InterPro" id="IPR005532">
    <property type="entry name" value="SUMF_dom"/>
</dbReference>
<dbReference type="RefSeq" id="WP_162377919.1">
    <property type="nucleotide sequence ID" value="NZ_JBHTKN010000002.1"/>
</dbReference>
<dbReference type="PANTHER" id="PTHR23150:SF19">
    <property type="entry name" value="FORMYLGLYCINE-GENERATING ENZYME"/>
    <property type="match status" value="1"/>
</dbReference>
<feature type="chain" id="PRO_5046675742" evidence="1">
    <location>
        <begin position="18"/>
        <end position="259"/>
    </location>
</feature>
<dbReference type="InterPro" id="IPR042095">
    <property type="entry name" value="SUMF_sf"/>
</dbReference>
<dbReference type="InterPro" id="IPR016187">
    <property type="entry name" value="CTDL_fold"/>
</dbReference>
<sequence length="259" mass="28198">MDWKPPLLLLALAPALAAAGPQHDEGIAWRAIPGGDFRSSVRFEEAAGTLPVASYALMERPVSNAQFAAFLARQPRWRRDRAPSLFSSPGYLGHWAQADAPGAAIDPHAPVVHVTWYAADAYCREQGARLPTFLEWEYAAAAGPARRDARGDRGWRMRQVDDGTPRAMDAQADSPANAYGVRGLHGAYWEWSADFASLLGEGDRRGQDDGDNLRYCGATALAFSDPGDYGVVKRFVLLSALQPRDTLGNLGFRCARSQP</sequence>